<feature type="coiled-coil region" evidence="9">
    <location>
        <begin position="918"/>
        <end position="970"/>
    </location>
</feature>
<dbReference type="InterPro" id="IPR043587">
    <property type="entry name" value="Phosphatase_SSH-like"/>
</dbReference>
<dbReference type="InterPro" id="IPR024610">
    <property type="entry name" value="ING_N_histone-binding"/>
</dbReference>
<keyword evidence="4" id="KW-0227">DNA damage</keyword>
<name>W6UC07_ECHGR</name>
<evidence type="ECO:0000256" key="5">
    <source>
        <dbReference type="ARBA" id="ARBA00022801"/>
    </source>
</evidence>
<evidence type="ECO:0000256" key="4">
    <source>
        <dbReference type="ARBA" id="ARBA00022763"/>
    </source>
</evidence>
<feature type="domain" description="Tyrosine-protein phosphatase" evidence="11">
    <location>
        <begin position="173"/>
        <end position="315"/>
    </location>
</feature>
<dbReference type="InterPro" id="IPR010760">
    <property type="entry name" value="DNA-repair_Swi5"/>
</dbReference>
<dbReference type="GO" id="GO:0004722">
    <property type="term" value="F:protein serine/threonine phosphatase activity"/>
    <property type="evidence" value="ECO:0007669"/>
    <property type="project" value="UniProtKB-EC"/>
</dbReference>
<dbReference type="InterPro" id="IPR020422">
    <property type="entry name" value="TYR_PHOSPHATASE_DUAL_dom"/>
</dbReference>
<keyword evidence="7" id="KW-0234">DNA repair</keyword>
<dbReference type="FunFam" id="3.90.190.10:FF:000004">
    <property type="entry name" value="Protein phosphatase Slingshot homolog 2"/>
    <property type="match status" value="1"/>
</dbReference>
<evidence type="ECO:0000259" key="12">
    <source>
        <dbReference type="PROSITE" id="PS50056"/>
    </source>
</evidence>
<dbReference type="GeneID" id="36342176"/>
<feature type="compositionally biased region" description="Low complexity" evidence="10">
    <location>
        <begin position="506"/>
        <end position="523"/>
    </location>
</feature>
<dbReference type="OMA" id="FTMAPDE"/>
<organism evidence="13 14">
    <name type="scientific">Echinococcus granulosus</name>
    <name type="common">Hydatid tapeworm</name>
    <dbReference type="NCBI Taxonomy" id="6210"/>
    <lineage>
        <taxon>Eukaryota</taxon>
        <taxon>Metazoa</taxon>
        <taxon>Spiralia</taxon>
        <taxon>Lophotrochozoa</taxon>
        <taxon>Platyhelminthes</taxon>
        <taxon>Cestoda</taxon>
        <taxon>Eucestoda</taxon>
        <taxon>Cyclophyllidea</taxon>
        <taxon>Taeniidae</taxon>
        <taxon>Echinococcus</taxon>
        <taxon>Echinococcus granulosus group</taxon>
    </lineage>
</organism>
<dbReference type="CDD" id="cd16859">
    <property type="entry name" value="ING_ING4_5"/>
    <property type="match status" value="1"/>
</dbReference>
<dbReference type="OrthoDB" id="5779068at2759"/>
<feature type="compositionally biased region" description="Polar residues" evidence="10">
    <location>
        <begin position="444"/>
        <end position="462"/>
    </location>
</feature>
<dbReference type="SMART" id="SM01408">
    <property type="entry name" value="ING"/>
    <property type="match status" value="1"/>
</dbReference>
<dbReference type="STRING" id="6210.W6UC07"/>
<dbReference type="PANTHER" id="PTHR45864:SF2">
    <property type="entry name" value="PROTEIN PHOSPHATASE SLINGSHOT"/>
    <property type="match status" value="1"/>
</dbReference>
<evidence type="ECO:0000256" key="2">
    <source>
        <dbReference type="ARBA" id="ARBA00009580"/>
    </source>
</evidence>
<evidence type="ECO:0000256" key="8">
    <source>
        <dbReference type="ARBA" id="ARBA00048336"/>
    </source>
</evidence>
<evidence type="ECO:0000256" key="1">
    <source>
        <dbReference type="ARBA" id="ARBA00008060"/>
    </source>
</evidence>
<dbReference type="PROSITE" id="PS50054">
    <property type="entry name" value="TYR_PHOSPHATASE_DUAL"/>
    <property type="match status" value="1"/>
</dbReference>
<dbReference type="Proteomes" id="UP000019149">
    <property type="component" value="Unassembled WGS sequence"/>
</dbReference>
<comment type="similarity">
    <text evidence="1">Belongs to the SWI5/SAE3 family.</text>
</comment>
<dbReference type="InterPro" id="IPR013083">
    <property type="entry name" value="Znf_RING/FYVE/PHD"/>
</dbReference>
<dbReference type="AlphaFoldDB" id="W6UC07"/>
<evidence type="ECO:0000256" key="10">
    <source>
        <dbReference type="SAM" id="MobiDB-lite"/>
    </source>
</evidence>
<keyword evidence="6" id="KW-0904">Protein phosphatase</keyword>
<evidence type="ECO:0000313" key="13">
    <source>
        <dbReference type="EMBL" id="EUB58675.1"/>
    </source>
</evidence>
<dbReference type="EMBL" id="APAU02000057">
    <property type="protein sequence ID" value="EUB58675.1"/>
    <property type="molecule type" value="Genomic_DNA"/>
</dbReference>
<keyword evidence="9" id="KW-0175">Coiled coil</keyword>
<comment type="similarity">
    <text evidence="2">Belongs to the protein-tyrosine phosphatase family.</text>
</comment>
<dbReference type="PROSITE" id="PS50056">
    <property type="entry name" value="TYR_PHOSPHATASE_2"/>
    <property type="match status" value="1"/>
</dbReference>
<reference evidence="13 14" key="1">
    <citation type="journal article" date="2013" name="Nat. Genet.">
        <title>The genome of the hydatid tapeworm Echinococcus granulosus.</title>
        <authorList>
            <person name="Zheng H."/>
            <person name="Zhang W."/>
            <person name="Zhang L."/>
            <person name="Zhang Z."/>
            <person name="Li J."/>
            <person name="Lu G."/>
            <person name="Zhu Y."/>
            <person name="Wang Y."/>
            <person name="Huang Y."/>
            <person name="Liu J."/>
            <person name="Kang H."/>
            <person name="Chen J."/>
            <person name="Wang L."/>
            <person name="Chen A."/>
            <person name="Yu S."/>
            <person name="Gao Z."/>
            <person name="Jin L."/>
            <person name="Gu W."/>
            <person name="Wang Z."/>
            <person name="Zhao L."/>
            <person name="Shi B."/>
            <person name="Wen H."/>
            <person name="Lin R."/>
            <person name="Jones M.K."/>
            <person name="Brejova B."/>
            <person name="Vinar T."/>
            <person name="Zhao G."/>
            <person name="McManus D.P."/>
            <person name="Chen Z."/>
            <person name="Zhou Y."/>
            <person name="Wang S."/>
        </authorList>
    </citation>
    <scope>NUCLEOTIDE SEQUENCE [LARGE SCALE GENOMIC DNA]</scope>
</reference>
<dbReference type="CTD" id="36342176"/>
<dbReference type="PROSITE" id="PS00383">
    <property type="entry name" value="TYR_PHOSPHATASE_1"/>
    <property type="match status" value="1"/>
</dbReference>
<dbReference type="InterPro" id="IPR011011">
    <property type="entry name" value="Znf_FYVE_PHD"/>
</dbReference>
<feature type="domain" description="Tyrosine specific protein phosphatases" evidence="12">
    <location>
        <begin position="239"/>
        <end position="294"/>
    </location>
</feature>
<evidence type="ECO:0000256" key="3">
    <source>
        <dbReference type="ARBA" id="ARBA00013081"/>
    </source>
</evidence>
<dbReference type="InterPro" id="IPR029021">
    <property type="entry name" value="Prot-tyrosine_phosphatase-like"/>
</dbReference>
<evidence type="ECO:0000256" key="6">
    <source>
        <dbReference type="ARBA" id="ARBA00022912"/>
    </source>
</evidence>
<evidence type="ECO:0000259" key="11">
    <source>
        <dbReference type="PROSITE" id="PS50054"/>
    </source>
</evidence>
<feature type="region of interest" description="Disordered" evidence="10">
    <location>
        <begin position="857"/>
        <end position="892"/>
    </location>
</feature>
<protein>
    <recommendedName>
        <fullName evidence="3">protein-serine/threonine phosphatase</fullName>
        <ecNumber evidence="3">3.1.3.16</ecNumber>
    </recommendedName>
</protein>
<evidence type="ECO:0000256" key="7">
    <source>
        <dbReference type="ARBA" id="ARBA00023204"/>
    </source>
</evidence>
<feature type="region of interest" description="Disordered" evidence="10">
    <location>
        <begin position="444"/>
        <end position="524"/>
    </location>
</feature>
<dbReference type="RefSeq" id="XP_024349871.1">
    <property type="nucleotide sequence ID" value="XM_024495710.1"/>
</dbReference>
<evidence type="ECO:0000313" key="14">
    <source>
        <dbReference type="Proteomes" id="UP000019149"/>
    </source>
</evidence>
<dbReference type="Pfam" id="PF23040">
    <property type="entry name" value="PH_SSH1-like_1st"/>
    <property type="match status" value="1"/>
</dbReference>
<dbReference type="GO" id="GO:0003779">
    <property type="term" value="F:actin binding"/>
    <property type="evidence" value="ECO:0007669"/>
    <property type="project" value="InterPro"/>
</dbReference>
<proteinExistence type="inferred from homology"/>
<keyword evidence="14" id="KW-1185">Reference proteome</keyword>
<gene>
    <name evidence="13" type="ORF">EGR_06461</name>
</gene>
<dbReference type="Gene3D" id="6.10.140.1740">
    <property type="match status" value="1"/>
</dbReference>
<dbReference type="SUPFAM" id="SSF57903">
    <property type="entry name" value="FYVE/PHD zinc finger"/>
    <property type="match status" value="1"/>
</dbReference>
<dbReference type="Pfam" id="PF07061">
    <property type="entry name" value="Swi5"/>
    <property type="match status" value="1"/>
</dbReference>
<dbReference type="SUPFAM" id="SSF52799">
    <property type="entry name" value="(Phosphotyrosine protein) phosphatases II"/>
    <property type="match status" value="1"/>
</dbReference>
<dbReference type="Pfam" id="PF00782">
    <property type="entry name" value="DSPc"/>
    <property type="match status" value="1"/>
</dbReference>
<dbReference type="InterPro" id="IPR043588">
    <property type="entry name" value="SSH-N"/>
</dbReference>
<dbReference type="Pfam" id="PF12998">
    <property type="entry name" value="ING"/>
    <property type="match status" value="1"/>
</dbReference>
<dbReference type="GO" id="GO:0006281">
    <property type="term" value="P:DNA repair"/>
    <property type="evidence" value="ECO:0007669"/>
    <property type="project" value="UniProtKB-KW"/>
</dbReference>
<dbReference type="SMART" id="SM00195">
    <property type="entry name" value="DSPc"/>
    <property type="match status" value="1"/>
</dbReference>
<dbReference type="PANTHER" id="PTHR45864">
    <property type="entry name" value="SLINGSHOT PROTEIN PHOSPHATASE HOMOLOG"/>
    <property type="match status" value="1"/>
</dbReference>
<dbReference type="CDD" id="cd15505">
    <property type="entry name" value="PHD_ING"/>
    <property type="match status" value="1"/>
</dbReference>
<evidence type="ECO:0000256" key="9">
    <source>
        <dbReference type="SAM" id="Coils"/>
    </source>
</evidence>
<sequence>MGVDVYKGAVTLGFILPIYQDMVVALDGDGGFKLITRDNIRLFKPVSVQALWAAHQAIMLGCKVAQQNDYHSKGPSHAWVSYYTRLPSSKQFMMFEWNKMEDIEDMGRATPPTAELGTPVSEDEQRIMGSVDLEDVNVVQLREMLEKQMGMSLKDQRQFIADQVLIIYGQMDVPSFIFDHLLLGSSFNASNGDELRRNNVTHIVNVTREVDNFFPADQFVYKNIRVYDDEKAQLLPYWDETFKFINEARANGTRCLVHCKMGISRSGSTVVAYAMKEKGWKLNDALEFVKSKRPCVNPNANFLRQLETYQGILEASAHRHSALFQQKDKPTEATGAVRPRVESPGVTTTLVREGEEEYDTFEPPPGPSGPVDLEAELFAFKSFPQFSRIQEELINVPQKPSELEGSPSGIRRRVLVTTSQRIRHWHPDVYEDVGSGGVVISRSKSSPTRLFQRRQPPTTTAPYLTVPLTSPPRSPLNPTITVPSIPVPPPDGEAGDGGVAENMGGVSVSSLSSPSSEAATSSVSEHDILLTPSFSSPQISNGDLTKDSLPKVPSVTITIVPSNSGFSEPPELPLSSSVSAVHPPTEFLRTSPPGRLTLSLFTMAPDEEQPHRPVRTLSLRLRPDDSWIVKRQASEEGDEVSKTIPKGRSFSEITPATTSSLTPLEEEVVVVEELEQAPPYLQQEFKIIRDLDQKVQEIMNEAQTKTNELLLIAKDLPRDERVRRLNEIQNLFQTAEEICNDKVSRAESIYELVDRQIQRLDADMVEFKKASVLKEMKKPRKKTPFSVPSRMPASAALALALTNNPSDVLDMPIDPNEPTYCICQQVSYGEMVACDNRDCPIEWFHFGCKPRSKPAVNAPFKSPLRSRNENQGRSTMPPSLGESKQPEHSTLLKGERSHFLRCSEMISPERKGPSFKTAANEEEKEHELDEAIEALQRRICEMRGLEVFTVEDVENELKMWRELLHEYNDAKDACLYILGQLAHLKMTTVKDLYAEYNLDMGI</sequence>
<comment type="caution">
    <text evidence="13">The sequence shown here is derived from an EMBL/GenBank/DDBJ whole genome shotgun (WGS) entry which is preliminary data.</text>
</comment>
<keyword evidence="5" id="KW-0378">Hydrolase</keyword>
<dbReference type="Gene3D" id="3.90.190.10">
    <property type="entry name" value="Protein tyrosine phosphatase superfamily"/>
    <property type="match status" value="1"/>
</dbReference>
<dbReference type="InterPro" id="IPR000340">
    <property type="entry name" value="Dual-sp_phosphatase_cat-dom"/>
</dbReference>
<dbReference type="KEGG" id="egl:EGR_06461"/>
<dbReference type="Gene3D" id="3.30.40.10">
    <property type="entry name" value="Zinc/RING finger domain, C3HC4 (zinc finger)"/>
    <property type="match status" value="1"/>
</dbReference>
<dbReference type="EC" id="3.1.3.16" evidence="3"/>
<dbReference type="InterPro" id="IPR000387">
    <property type="entry name" value="Tyr_Pase_dom"/>
</dbReference>
<comment type="catalytic activity">
    <reaction evidence="8">
        <text>O-phospho-L-threonyl-[protein] + H2O = L-threonyl-[protein] + phosphate</text>
        <dbReference type="Rhea" id="RHEA:47004"/>
        <dbReference type="Rhea" id="RHEA-COMP:11060"/>
        <dbReference type="Rhea" id="RHEA-COMP:11605"/>
        <dbReference type="ChEBI" id="CHEBI:15377"/>
        <dbReference type="ChEBI" id="CHEBI:30013"/>
        <dbReference type="ChEBI" id="CHEBI:43474"/>
        <dbReference type="ChEBI" id="CHEBI:61977"/>
        <dbReference type="EC" id="3.1.3.16"/>
    </reaction>
</comment>
<accession>W6UC07</accession>
<dbReference type="InterPro" id="IPR016130">
    <property type="entry name" value="Tyr_Pase_AS"/>
</dbReference>
<dbReference type="Gene3D" id="1.20.5.170">
    <property type="match status" value="1"/>
</dbReference>
<dbReference type="GO" id="GO:0030837">
    <property type="term" value="P:negative regulation of actin filament polymerization"/>
    <property type="evidence" value="ECO:0007669"/>
    <property type="project" value="InterPro"/>
</dbReference>